<keyword evidence="3" id="KW-1185">Reference proteome</keyword>
<name>A0A518GEB6_9BACT</name>
<evidence type="ECO:0000313" key="2">
    <source>
        <dbReference type="EMBL" id="QDV26941.1"/>
    </source>
</evidence>
<organism evidence="2 3">
    <name type="scientific">Aureliella helgolandensis</name>
    <dbReference type="NCBI Taxonomy" id="2527968"/>
    <lineage>
        <taxon>Bacteria</taxon>
        <taxon>Pseudomonadati</taxon>
        <taxon>Planctomycetota</taxon>
        <taxon>Planctomycetia</taxon>
        <taxon>Pirellulales</taxon>
        <taxon>Pirellulaceae</taxon>
        <taxon>Aureliella</taxon>
    </lineage>
</organism>
<sequence length="118" mass="13024">MVTGIVAVVMVIIGLAVGAYGWRFVCDAELADLRTLLNRAVADRIDSRKQLEREIAELNSTVGKRSEEVMQLRKRIAKAETTNASLREELTTKSSNIADQKKFLGDLSAKFGTIAEKL</sequence>
<protein>
    <submittedName>
        <fullName evidence="2">Uncharacterized protein</fullName>
    </submittedName>
</protein>
<dbReference type="Proteomes" id="UP000318017">
    <property type="component" value="Chromosome"/>
</dbReference>
<accession>A0A518GEB6</accession>
<dbReference type="AlphaFoldDB" id="A0A518GEB6"/>
<dbReference type="RefSeq" id="WP_145083575.1">
    <property type="nucleotide sequence ID" value="NZ_CP036298.1"/>
</dbReference>
<dbReference type="EMBL" id="CP036298">
    <property type="protein sequence ID" value="QDV26941.1"/>
    <property type="molecule type" value="Genomic_DNA"/>
</dbReference>
<evidence type="ECO:0000256" key="1">
    <source>
        <dbReference type="SAM" id="Coils"/>
    </source>
</evidence>
<evidence type="ECO:0000313" key="3">
    <source>
        <dbReference type="Proteomes" id="UP000318017"/>
    </source>
</evidence>
<reference evidence="2 3" key="1">
    <citation type="submission" date="2019-02" db="EMBL/GenBank/DDBJ databases">
        <title>Deep-cultivation of Planctomycetes and their phenomic and genomic characterization uncovers novel biology.</title>
        <authorList>
            <person name="Wiegand S."/>
            <person name="Jogler M."/>
            <person name="Boedeker C."/>
            <person name="Pinto D."/>
            <person name="Vollmers J."/>
            <person name="Rivas-Marin E."/>
            <person name="Kohn T."/>
            <person name="Peeters S.H."/>
            <person name="Heuer A."/>
            <person name="Rast P."/>
            <person name="Oberbeckmann S."/>
            <person name="Bunk B."/>
            <person name="Jeske O."/>
            <person name="Meyerdierks A."/>
            <person name="Storesund J.E."/>
            <person name="Kallscheuer N."/>
            <person name="Luecker S."/>
            <person name="Lage O.M."/>
            <person name="Pohl T."/>
            <person name="Merkel B.J."/>
            <person name="Hornburger P."/>
            <person name="Mueller R.-W."/>
            <person name="Bruemmer F."/>
            <person name="Labrenz M."/>
            <person name="Spormann A.M."/>
            <person name="Op den Camp H."/>
            <person name="Overmann J."/>
            <person name="Amann R."/>
            <person name="Jetten M.S.M."/>
            <person name="Mascher T."/>
            <person name="Medema M.H."/>
            <person name="Devos D.P."/>
            <person name="Kaster A.-K."/>
            <person name="Ovreas L."/>
            <person name="Rohde M."/>
            <person name="Galperin M.Y."/>
            <person name="Jogler C."/>
        </authorList>
    </citation>
    <scope>NUCLEOTIDE SEQUENCE [LARGE SCALE GENOMIC DNA]</scope>
    <source>
        <strain evidence="2 3">Q31a</strain>
    </source>
</reference>
<keyword evidence="1" id="KW-0175">Coiled coil</keyword>
<dbReference type="KEGG" id="ahel:Q31a_53210"/>
<feature type="coiled-coil region" evidence="1">
    <location>
        <begin position="41"/>
        <end position="89"/>
    </location>
</feature>
<gene>
    <name evidence="2" type="ORF">Q31a_53210</name>
</gene>
<proteinExistence type="predicted"/>